<dbReference type="GO" id="GO:0003824">
    <property type="term" value="F:catalytic activity"/>
    <property type="evidence" value="ECO:0007669"/>
    <property type="project" value="InterPro"/>
</dbReference>
<sequence>MSSAQDETKLETPHLSASVLQHGHHFTSLVVRGSEPDAATTDALGGFADLDAYHNSVTRAFFNCIVGRYANRMPAGESRFSTGAKIQLTGTDQGQSS</sequence>
<protein>
    <submittedName>
        <fullName evidence="1">Uncharacterized protein</fullName>
    </submittedName>
</protein>
<dbReference type="GO" id="GO:0030246">
    <property type="term" value="F:carbohydrate binding"/>
    <property type="evidence" value="ECO:0007669"/>
    <property type="project" value="InterPro"/>
</dbReference>
<dbReference type="InterPro" id="IPR011013">
    <property type="entry name" value="Gal_mutarotase_sf_dom"/>
</dbReference>
<dbReference type="AlphaFoldDB" id="A0A9P7B7H4"/>
<dbReference type="SUPFAM" id="SSF74650">
    <property type="entry name" value="Galactose mutarotase-like"/>
    <property type="match status" value="1"/>
</dbReference>
<dbReference type="InterPro" id="IPR014718">
    <property type="entry name" value="GH-type_carb-bd"/>
</dbReference>
<proteinExistence type="predicted"/>
<gene>
    <name evidence="1" type="ORF">C6P46_001418</name>
</gene>
<feature type="non-terminal residue" evidence="1">
    <location>
        <position position="97"/>
    </location>
</feature>
<evidence type="ECO:0000313" key="2">
    <source>
        <dbReference type="Proteomes" id="UP000777482"/>
    </source>
</evidence>
<dbReference type="OrthoDB" id="274691at2759"/>
<dbReference type="Proteomes" id="UP000777482">
    <property type="component" value="Unassembled WGS sequence"/>
</dbReference>
<keyword evidence="2" id="KW-1185">Reference proteome</keyword>
<dbReference type="EMBL" id="PUHQ01000014">
    <property type="protein sequence ID" value="KAG0664373.1"/>
    <property type="molecule type" value="Genomic_DNA"/>
</dbReference>
<dbReference type="GO" id="GO:0005975">
    <property type="term" value="P:carbohydrate metabolic process"/>
    <property type="evidence" value="ECO:0007669"/>
    <property type="project" value="InterPro"/>
</dbReference>
<evidence type="ECO:0000313" key="1">
    <source>
        <dbReference type="EMBL" id="KAG0664373.1"/>
    </source>
</evidence>
<comment type="caution">
    <text evidence="1">The sequence shown here is derived from an EMBL/GenBank/DDBJ whole genome shotgun (WGS) entry which is preliminary data.</text>
</comment>
<accession>A0A9P7B7H4</accession>
<organism evidence="1 2">
    <name type="scientific">Rhodotorula mucilaginosa</name>
    <name type="common">Yeast</name>
    <name type="synonym">Rhodotorula rubra</name>
    <dbReference type="NCBI Taxonomy" id="5537"/>
    <lineage>
        <taxon>Eukaryota</taxon>
        <taxon>Fungi</taxon>
        <taxon>Dikarya</taxon>
        <taxon>Basidiomycota</taxon>
        <taxon>Pucciniomycotina</taxon>
        <taxon>Microbotryomycetes</taxon>
        <taxon>Sporidiobolales</taxon>
        <taxon>Sporidiobolaceae</taxon>
        <taxon>Rhodotorula</taxon>
    </lineage>
</organism>
<reference evidence="1 2" key="1">
    <citation type="submission" date="2020-11" db="EMBL/GenBank/DDBJ databases">
        <title>Kefir isolates.</title>
        <authorList>
            <person name="Marcisauskas S."/>
            <person name="Kim Y."/>
            <person name="Blasche S."/>
        </authorList>
    </citation>
    <scope>NUCLEOTIDE SEQUENCE [LARGE SCALE GENOMIC DNA]</scope>
    <source>
        <strain evidence="1 2">KR</strain>
    </source>
</reference>
<dbReference type="Gene3D" id="2.70.98.10">
    <property type="match status" value="1"/>
</dbReference>
<name>A0A9P7B7H4_RHOMI</name>